<gene>
    <name evidence="2" type="ORF">GCM10009801_42350</name>
</gene>
<sequence length="62" mass="6643">MFADAVTPLWTGERGGEGRLLLTARGVAPVEARRWKLEPGEEHPSHPHQAGAVETVSVTRAG</sequence>
<reference evidence="2 3" key="1">
    <citation type="journal article" date="2019" name="Int. J. Syst. Evol. Microbiol.">
        <title>The Global Catalogue of Microorganisms (GCM) 10K type strain sequencing project: providing services to taxonomists for standard genome sequencing and annotation.</title>
        <authorList>
            <consortium name="The Broad Institute Genomics Platform"/>
            <consortium name="The Broad Institute Genome Sequencing Center for Infectious Disease"/>
            <person name="Wu L."/>
            <person name="Ma J."/>
        </authorList>
    </citation>
    <scope>NUCLEOTIDE SEQUENCE [LARGE SCALE GENOMIC DNA]</scope>
    <source>
        <strain evidence="2 3">JCM 15478</strain>
    </source>
</reference>
<comment type="caution">
    <text evidence="2">The sequence shown here is derived from an EMBL/GenBank/DDBJ whole genome shotgun (WGS) entry which is preliminary data.</text>
</comment>
<dbReference type="Proteomes" id="UP001500016">
    <property type="component" value="Unassembled WGS sequence"/>
</dbReference>
<feature type="region of interest" description="Disordered" evidence="1">
    <location>
        <begin position="38"/>
        <end position="62"/>
    </location>
</feature>
<organism evidence="2 3">
    <name type="scientific">Streptomyces albiaxialis</name>
    <dbReference type="NCBI Taxonomy" id="329523"/>
    <lineage>
        <taxon>Bacteria</taxon>
        <taxon>Bacillati</taxon>
        <taxon>Actinomycetota</taxon>
        <taxon>Actinomycetes</taxon>
        <taxon>Kitasatosporales</taxon>
        <taxon>Streptomycetaceae</taxon>
        <taxon>Streptomyces</taxon>
    </lineage>
</organism>
<dbReference type="EMBL" id="BAAAPE010000011">
    <property type="protein sequence ID" value="GAA2082534.1"/>
    <property type="molecule type" value="Genomic_DNA"/>
</dbReference>
<evidence type="ECO:0000313" key="3">
    <source>
        <dbReference type="Proteomes" id="UP001500016"/>
    </source>
</evidence>
<evidence type="ECO:0008006" key="4">
    <source>
        <dbReference type="Google" id="ProtNLM"/>
    </source>
</evidence>
<evidence type="ECO:0000313" key="2">
    <source>
        <dbReference type="EMBL" id="GAA2082534.1"/>
    </source>
</evidence>
<proteinExistence type="predicted"/>
<name>A0ABN2W319_9ACTN</name>
<evidence type="ECO:0000256" key="1">
    <source>
        <dbReference type="SAM" id="MobiDB-lite"/>
    </source>
</evidence>
<accession>A0ABN2W319</accession>
<protein>
    <recommendedName>
        <fullName evidence="4">Cupin</fullName>
    </recommendedName>
</protein>
<keyword evidence="3" id="KW-1185">Reference proteome</keyword>